<dbReference type="GeneID" id="20184969"/>
<proteinExistence type="predicted"/>
<name>W2PQI9_PHYN3</name>
<dbReference type="OrthoDB" id="10538614at2759"/>
<evidence type="ECO:0000313" key="2">
    <source>
        <dbReference type="Proteomes" id="UP000018817"/>
    </source>
</evidence>
<dbReference type="VEuPathDB" id="FungiDB:PPTG_15849"/>
<dbReference type="AlphaFoldDB" id="W2PQI9"/>
<dbReference type="Proteomes" id="UP000018817">
    <property type="component" value="Unassembled WGS sequence"/>
</dbReference>
<gene>
    <name evidence="1" type="ORF">PPTG_15849</name>
</gene>
<evidence type="ECO:0000313" key="1">
    <source>
        <dbReference type="EMBL" id="ETN02896.1"/>
    </source>
</evidence>
<dbReference type="EMBL" id="KI669614">
    <property type="protein sequence ID" value="ETN02896.1"/>
    <property type="molecule type" value="Genomic_DNA"/>
</dbReference>
<protein>
    <submittedName>
        <fullName evidence="1">Uncharacterized protein</fullName>
    </submittedName>
</protein>
<sequence>MDYEAAAGFSSQERALLRQVQTEQKLARRNWSECPLVTTLMYNIVVSSNSNQRLKLRRWSFATLAPKINSLTIKPTPGTKESTSQRLFRFVSAGPCSEITPREQELLAQLFSALRRLDGVRKRRQVFVMVYDFASCVCTGIHPKPGAALLAKWNNMKQQANNAKLKLKFKLSPEMKAIISSSRSDSENGGQISHFRSCSASISSSTVGMNYFNATNAHSAGIITQAPHITPLGPTGASESIPSANLVTEPSLLRPLAANILQVPVSTEKTPPETHEAQTCSANASHNTPEVSVTIFRKTISPEHMRKLRALERERKMGAHSCRIHVVLS</sequence>
<organism evidence="1 2">
    <name type="scientific">Phytophthora nicotianae (strain INRA-310)</name>
    <name type="common">Phytophthora parasitica</name>
    <dbReference type="NCBI Taxonomy" id="761204"/>
    <lineage>
        <taxon>Eukaryota</taxon>
        <taxon>Sar</taxon>
        <taxon>Stramenopiles</taxon>
        <taxon>Oomycota</taxon>
        <taxon>Peronosporomycetes</taxon>
        <taxon>Peronosporales</taxon>
        <taxon>Peronosporaceae</taxon>
        <taxon>Phytophthora</taxon>
    </lineage>
</organism>
<reference evidence="1 2" key="2">
    <citation type="submission" date="2013-11" db="EMBL/GenBank/DDBJ databases">
        <title>The Genome Sequence of Phytophthora parasitica INRA-310.</title>
        <authorList>
            <consortium name="The Broad Institute Genomics Platform"/>
            <person name="Russ C."/>
            <person name="Tyler B."/>
            <person name="Panabieres F."/>
            <person name="Shan W."/>
            <person name="Tripathy S."/>
            <person name="Grunwald N."/>
            <person name="Machado M."/>
            <person name="Johnson C.S."/>
            <person name="Arredondo F."/>
            <person name="Hong C."/>
            <person name="Coffey M."/>
            <person name="Young S.K."/>
            <person name="Zeng Q."/>
            <person name="Gargeya S."/>
            <person name="Fitzgerald M."/>
            <person name="Abouelleil A."/>
            <person name="Alvarado L."/>
            <person name="Chapman S.B."/>
            <person name="Gainer-Dewar J."/>
            <person name="Goldberg J."/>
            <person name="Griggs A."/>
            <person name="Gujja S."/>
            <person name="Hansen M."/>
            <person name="Howarth C."/>
            <person name="Imamovic A."/>
            <person name="Ireland A."/>
            <person name="Larimer J."/>
            <person name="McCowan C."/>
            <person name="Murphy C."/>
            <person name="Pearson M."/>
            <person name="Poon T.W."/>
            <person name="Priest M."/>
            <person name="Roberts A."/>
            <person name="Saif S."/>
            <person name="Shea T."/>
            <person name="Sykes S."/>
            <person name="Wortman J."/>
            <person name="Nusbaum C."/>
            <person name="Birren B."/>
        </authorList>
    </citation>
    <scope>NUCLEOTIDE SEQUENCE [LARGE SCALE GENOMIC DNA]</scope>
    <source>
        <strain evidence="1 2">INRA-310</strain>
    </source>
</reference>
<reference evidence="2" key="1">
    <citation type="submission" date="2011-12" db="EMBL/GenBank/DDBJ databases">
        <authorList>
            <consortium name="The Broad Institute Genome Sequencing Platform"/>
            <person name="Russ C."/>
            <person name="Tyler B."/>
            <person name="Panabieres F."/>
            <person name="Shan W."/>
            <person name="Tripathy S."/>
            <person name="Grunwald N."/>
            <person name="Machado M."/>
            <person name="Young S.K."/>
            <person name="Zeng Q."/>
            <person name="Gargeya S."/>
            <person name="Fitzgerald M."/>
            <person name="Haas B."/>
            <person name="Abouelleil A."/>
            <person name="Alvarado L."/>
            <person name="Arachchi H.M."/>
            <person name="Berlin A."/>
            <person name="Chapman S.B."/>
            <person name="Gearin G."/>
            <person name="Goldberg J."/>
            <person name="Griggs A."/>
            <person name="Gujja S."/>
            <person name="Hansen M."/>
            <person name="Heiman D."/>
            <person name="Howarth C."/>
            <person name="Larimer J."/>
            <person name="Lui A."/>
            <person name="MacDonald P.J.P."/>
            <person name="McCowen C."/>
            <person name="Montmayeur A."/>
            <person name="Murphy C."/>
            <person name="Neiman D."/>
            <person name="Pearson M."/>
            <person name="Priest M."/>
            <person name="Roberts A."/>
            <person name="Saif S."/>
            <person name="Shea T."/>
            <person name="Sisk P."/>
            <person name="Stolte C."/>
            <person name="Sykes S."/>
            <person name="Wortman J."/>
            <person name="Nusbaum C."/>
            <person name="Birren B."/>
        </authorList>
    </citation>
    <scope>NUCLEOTIDE SEQUENCE [LARGE SCALE GENOMIC DNA]</scope>
    <source>
        <strain evidence="2">INRA-310</strain>
    </source>
</reference>
<accession>W2PQI9</accession>
<dbReference type="RefSeq" id="XP_008911853.1">
    <property type="nucleotide sequence ID" value="XM_008913605.1"/>
</dbReference>